<dbReference type="SUPFAM" id="SSF53448">
    <property type="entry name" value="Nucleotide-diphospho-sugar transferases"/>
    <property type="match status" value="1"/>
</dbReference>
<evidence type="ECO:0000259" key="2">
    <source>
        <dbReference type="Pfam" id="PF13524"/>
    </source>
</evidence>
<gene>
    <name evidence="3" type="ORF">AA106555_0666</name>
</gene>
<organism evidence="3 4">
    <name type="scientific">Neokomagataea thailandica NBRC 106555</name>
    <dbReference type="NCBI Taxonomy" id="1223520"/>
    <lineage>
        <taxon>Bacteria</taxon>
        <taxon>Pseudomonadati</taxon>
        <taxon>Pseudomonadota</taxon>
        <taxon>Alphaproteobacteria</taxon>
        <taxon>Acetobacterales</taxon>
        <taxon>Acetobacteraceae</taxon>
        <taxon>Neokomagataea</taxon>
    </lineage>
</organism>
<dbReference type="CDD" id="cd03801">
    <property type="entry name" value="GT4_PimA-like"/>
    <property type="match status" value="1"/>
</dbReference>
<dbReference type="Gene3D" id="3.40.50.2000">
    <property type="entry name" value="Glycogen Phosphorylase B"/>
    <property type="match status" value="1"/>
</dbReference>
<evidence type="ECO:0000259" key="1">
    <source>
        <dbReference type="Pfam" id="PF00535"/>
    </source>
</evidence>
<dbReference type="Pfam" id="PF00535">
    <property type="entry name" value="Glycos_transf_2"/>
    <property type="match status" value="1"/>
</dbReference>
<feature type="domain" description="Glycosyltransferase 2-like" evidence="1">
    <location>
        <begin position="509"/>
        <end position="635"/>
    </location>
</feature>
<comment type="caution">
    <text evidence="3">The sequence shown here is derived from an EMBL/GenBank/DDBJ whole genome shotgun (WGS) entry which is preliminary data.</text>
</comment>
<dbReference type="PANTHER" id="PTHR43685:SF2">
    <property type="entry name" value="GLYCOSYLTRANSFERASE 2-LIKE DOMAIN-CONTAINING PROTEIN"/>
    <property type="match status" value="1"/>
</dbReference>
<evidence type="ECO:0000313" key="3">
    <source>
        <dbReference type="EMBL" id="GBR51739.1"/>
    </source>
</evidence>
<dbReference type="InterPro" id="IPR055259">
    <property type="entry name" value="YkvP/CgeB_Glyco_trans-like"/>
</dbReference>
<name>A0ABQ0QNR7_9PROT</name>
<dbReference type="SUPFAM" id="SSF53756">
    <property type="entry name" value="UDP-Glycosyltransferase/glycogen phosphorylase"/>
    <property type="match status" value="1"/>
</dbReference>
<dbReference type="InterPro" id="IPR029044">
    <property type="entry name" value="Nucleotide-diphossugar_trans"/>
</dbReference>
<dbReference type="Gene3D" id="3.90.550.10">
    <property type="entry name" value="Spore Coat Polysaccharide Biosynthesis Protein SpsA, Chain A"/>
    <property type="match status" value="1"/>
</dbReference>
<reference evidence="3 4" key="1">
    <citation type="submission" date="2013-04" db="EMBL/GenBank/DDBJ databases">
        <title>The genome sequencing project of 58 acetic acid bacteria.</title>
        <authorList>
            <person name="Okamoto-Kainuma A."/>
            <person name="Ishikawa M."/>
            <person name="Umino S."/>
            <person name="Koizumi Y."/>
            <person name="Shiwa Y."/>
            <person name="Yoshikawa H."/>
            <person name="Matsutani M."/>
            <person name="Matsushita K."/>
        </authorList>
    </citation>
    <scope>NUCLEOTIDE SEQUENCE [LARGE SCALE GENOMIC DNA]</scope>
    <source>
        <strain evidence="3 4">NBRC 106555</strain>
    </source>
</reference>
<evidence type="ECO:0000313" key="4">
    <source>
        <dbReference type="Proteomes" id="UP001062632"/>
    </source>
</evidence>
<proteinExistence type="predicted"/>
<keyword evidence="4" id="KW-1185">Reference proteome</keyword>
<dbReference type="PANTHER" id="PTHR43685">
    <property type="entry name" value="GLYCOSYLTRANSFERASE"/>
    <property type="match status" value="1"/>
</dbReference>
<dbReference type="Proteomes" id="UP001062632">
    <property type="component" value="Unassembled WGS sequence"/>
</dbReference>
<accession>A0ABQ0QNR7</accession>
<feature type="domain" description="Spore protein YkvP/CgeB glycosyl transferase-like" evidence="2">
    <location>
        <begin position="341"/>
        <end position="457"/>
    </location>
</feature>
<dbReference type="Pfam" id="PF13524">
    <property type="entry name" value="Glyco_trans_1_2"/>
    <property type="match status" value="1"/>
</dbReference>
<sequence>MQPPLPKKNSLSLRKIIESDSECSHLITDVVNNYNTRLHKESINTLLLNEKILELQNYYEKQIDELKNTSNTQEKITKYSFFERKNPEVIYVDKIIEKKNTTNILFVSGEPNTPGTEYRCTRNAQACIDAGYDARVVVCAAVSFDDIAWADIAFFWRVEFSGHVSTIIDLCHRENVKTIFDADDIVFVPHYARINIIDGIRSIGATEERIERTFCEMRRTLAKCNFGSTTTAELATEMHAIHPVVHLLPNVYDHETLRSARLNLRLRKEPGRPAELLDIVRIGYATGSRTHQRDFKRASKALATILPHYPNVRLVLFREKDNQKPVLLMEEFPELSLIKDQIEWRDMVPLSELAEEFARFDISIAPLESDNVFCEAKSEVKYIEASLAGAASIVARTGPFLRSVRQDETGLFAETTEEWCSALTRLIEDPTLRTRLARNAYHDVLYHFGPAAQARRMKRAVMTTQSETSAAIAGELHFAEAARGRSPLPFIPESDTLFYNDLYGEARVTVVITSYNYAEYVLDALASVAAQTEKTLDLIVVDDGSSDGSAELVRLWMERNTGRFNRLILKRSHHNSGLGGARNIGMDAAETPYILQLDADNRLRPEACAALADSMEAGTAFAYPKILAFNELGPVIPEHDPDFPKQPGTPLFISDLSYNPLCLISGNQIDALALVAKWAWAAVGGYYVSKDAMGWEDFDLWCSFAERGLPGKYVSETLAEYRHHDQAMTNTSTEHVDRKSKIVDFVQKRHPWIRLTVSKAKPRQ</sequence>
<dbReference type="EMBL" id="BAQC01000015">
    <property type="protein sequence ID" value="GBR51739.1"/>
    <property type="molecule type" value="Genomic_DNA"/>
</dbReference>
<dbReference type="InterPro" id="IPR001173">
    <property type="entry name" value="Glyco_trans_2-like"/>
</dbReference>
<dbReference type="InterPro" id="IPR050834">
    <property type="entry name" value="Glycosyltransf_2"/>
</dbReference>
<protein>
    <submittedName>
        <fullName evidence="3">Glycosyltransferase</fullName>
    </submittedName>
</protein>
<dbReference type="CDD" id="cd00761">
    <property type="entry name" value="Glyco_tranf_GTA_type"/>
    <property type="match status" value="1"/>
</dbReference>